<accession>A0A0C9XVM3</accession>
<evidence type="ECO:0000313" key="1">
    <source>
        <dbReference type="EMBL" id="KIK05644.1"/>
    </source>
</evidence>
<organism evidence="1 2">
    <name type="scientific">Laccaria amethystina LaAM-08-1</name>
    <dbReference type="NCBI Taxonomy" id="1095629"/>
    <lineage>
        <taxon>Eukaryota</taxon>
        <taxon>Fungi</taxon>
        <taxon>Dikarya</taxon>
        <taxon>Basidiomycota</taxon>
        <taxon>Agaricomycotina</taxon>
        <taxon>Agaricomycetes</taxon>
        <taxon>Agaricomycetidae</taxon>
        <taxon>Agaricales</taxon>
        <taxon>Agaricineae</taxon>
        <taxon>Hydnangiaceae</taxon>
        <taxon>Laccaria</taxon>
    </lineage>
</organism>
<dbReference type="EMBL" id="KN838558">
    <property type="protein sequence ID" value="KIK05644.1"/>
    <property type="molecule type" value="Genomic_DNA"/>
</dbReference>
<gene>
    <name evidence="1" type="ORF">K443DRAFT_674937</name>
</gene>
<sequence length="57" mass="6819">MEWKVLRRCQRRGDQATNDDHIVVRRLLFILSQQCHIANGDVATRQRTRHLSSFKAW</sequence>
<dbReference type="Proteomes" id="UP000054477">
    <property type="component" value="Unassembled WGS sequence"/>
</dbReference>
<keyword evidence="2" id="KW-1185">Reference proteome</keyword>
<dbReference type="AlphaFoldDB" id="A0A0C9XVM3"/>
<protein>
    <submittedName>
        <fullName evidence="1">Uncharacterized protein</fullName>
    </submittedName>
</protein>
<reference evidence="1 2" key="1">
    <citation type="submission" date="2014-04" db="EMBL/GenBank/DDBJ databases">
        <authorList>
            <consortium name="DOE Joint Genome Institute"/>
            <person name="Kuo A."/>
            <person name="Kohler A."/>
            <person name="Nagy L.G."/>
            <person name="Floudas D."/>
            <person name="Copeland A."/>
            <person name="Barry K.W."/>
            <person name="Cichocki N."/>
            <person name="Veneault-Fourrey C."/>
            <person name="LaButti K."/>
            <person name="Lindquist E.A."/>
            <person name="Lipzen A."/>
            <person name="Lundell T."/>
            <person name="Morin E."/>
            <person name="Murat C."/>
            <person name="Sun H."/>
            <person name="Tunlid A."/>
            <person name="Henrissat B."/>
            <person name="Grigoriev I.V."/>
            <person name="Hibbett D.S."/>
            <person name="Martin F."/>
            <person name="Nordberg H.P."/>
            <person name="Cantor M.N."/>
            <person name="Hua S.X."/>
        </authorList>
    </citation>
    <scope>NUCLEOTIDE SEQUENCE [LARGE SCALE GENOMIC DNA]</scope>
    <source>
        <strain evidence="1 2">LaAM-08-1</strain>
    </source>
</reference>
<reference evidence="2" key="2">
    <citation type="submission" date="2015-01" db="EMBL/GenBank/DDBJ databases">
        <title>Evolutionary Origins and Diversification of the Mycorrhizal Mutualists.</title>
        <authorList>
            <consortium name="DOE Joint Genome Institute"/>
            <consortium name="Mycorrhizal Genomics Consortium"/>
            <person name="Kohler A."/>
            <person name="Kuo A."/>
            <person name="Nagy L.G."/>
            <person name="Floudas D."/>
            <person name="Copeland A."/>
            <person name="Barry K.W."/>
            <person name="Cichocki N."/>
            <person name="Veneault-Fourrey C."/>
            <person name="LaButti K."/>
            <person name="Lindquist E.A."/>
            <person name="Lipzen A."/>
            <person name="Lundell T."/>
            <person name="Morin E."/>
            <person name="Murat C."/>
            <person name="Riley R."/>
            <person name="Ohm R."/>
            <person name="Sun H."/>
            <person name="Tunlid A."/>
            <person name="Henrissat B."/>
            <person name="Grigoriev I.V."/>
            <person name="Hibbett D.S."/>
            <person name="Martin F."/>
        </authorList>
    </citation>
    <scope>NUCLEOTIDE SEQUENCE [LARGE SCALE GENOMIC DNA]</scope>
    <source>
        <strain evidence="2">LaAM-08-1</strain>
    </source>
</reference>
<dbReference type="HOGENOM" id="CLU_2996823_0_0_1"/>
<proteinExistence type="predicted"/>
<name>A0A0C9XVM3_9AGAR</name>
<evidence type="ECO:0000313" key="2">
    <source>
        <dbReference type="Proteomes" id="UP000054477"/>
    </source>
</evidence>